<dbReference type="AlphaFoldDB" id="A0A6J2XY51"/>
<dbReference type="InterPro" id="IPR001254">
    <property type="entry name" value="Trypsin_dom"/>
</dbReference>
<keyword evidence="9" id="KW-0732">Signal</keyword>
<keyword evidence="2" id="KW-0964">Secreted</keyword>
<keyword evidence="11" id="KW-1185">Reference proteome</keyword>
<evidence type="ECO:0000259" key="10">
    <source>
        <dbReference type="PROSITE" id="PS50240"/>
    </source>
</evidence>
<dbReference type="Pfam" id="PF00089">
    <property type="entry name" value="Trypsin"/>
    <property type="match status" value="1"/>
</dbReference>
<protein>
    <submittedName>
        <fullName evidence="12 13">Serine protease snake-like isoform X1</fullName>
    </submittedName>
</protein>
<reference evidence="12 13" key="1">
    <citation type="submission" date="2025-04" db="UniProtKB">
        <authorList>
            <consortium name="RefSeq"/>
        </authorList>
    </citation>
    <scope>IDENTIFICATION</scope>
    <source>
        <tissue evidence="12 13">Gonads</tissue>
    </source>
</reference>
<comment type="subcellular location">
    <subcellularLocation>
        <location evidence="1">Secreted</location>
    </subcellularLocation>
</comment>
<organism evidence="11 12">
    <name type="scientific">Sitophilus oryzae</name>
    <name type="common">Rice weevil</name>
    <name type="synonym">Curculio oryzae</name>
    <dbReference type="NCBI Taxonomy" id="7048"/>
    <lineage>
        <taxon>Eukaryota</taxon>
        <taxon>Metazoa</taxon>
        <taxon>Ecdysozoa</taxon>
        <taxon>Arthropoda</taxon>
        <taxon>Hexapoda</taxon>
        <taxon>Insecta</taxon>
        <taxon>Pterygota</taxon>
        <taxon>Neoptera</taxon>
        <taxon>Endopterygota</taxon>
        <taxon>Coleoptera</taxon>
        <taxon>Polyphaga</taxon>
        <taxon>Cucujiformia</taxon>
        <taxon>Curculionidae</taxon>
        <taxon>Dryophthorinae</taxon>
        <taxon>Sitophilus</taxon>
    </lineage>
</organism>
<dbReference type="InterPro" id="IPR043504">
    <property type="entry name" value="Peptidase_S1_PA_chymotrypsin"/>
</dbReference>
<evidence type="ECO:0000256" key="7">
    <source>
        <dbReference type="RuleBase" id="RU363034"/>
    </source>
</evidence>
<keyword evidence="5 7" id="KW-0720">Serine protease</keyword>
<evidence type="ECO:0000256" key="3">
    <source>
        <dbReference type="ARBA" id="ARBA00022670"/>
    </source>
</evidence>
<evidence type="ECO:0000256" key="1">
    <source>
        <dbReference type="ARBA" id="ARBA00004613"/>
    </source>
</evidence>
<feature type="chain" id="PRO_5044642876" evidence="9">
    <location>
        <begin position="36"/>
        <end position="415"/>
    </location>
</feature>
<dbReference type="PANTHER" id="PTHR24264:SF54">
    <property type="entry name" value="PEPTIDASE S1 DOMAIN-CONTAINING PROTEIN"/>
    <property type="match status" value="1"/>
</dbReference>
<gene>
    <name evidence="12 13" type="primary">LOC115882231</name>
</gene>
<dbReference type="Gene3D" id="2.40.10.10">
    <property type="entry name" value="Trypsin-like serine proteases"/>
    <property type="match status" value="1"/>
</dbReference>
<dbReference type="InterPro" id="IPR001314">
    <property type="entry name" value="Peptidase_S1A"/>
</dbReference>
<proteinExistence type="predicted"/>
<accession>A0A6J2XY51</accession>
<evidence type="ECO:0000256" key="2">
    <source>
        <dbReference type="ARBA" id="ARBA00022525"/>
    </source>
</evidence>
<dbReference type="InterPro" id="IPR050127">
    <property type="entry name" value="Serine_Proteases_S1"/>
</dbReference>
<dbReference type="CDD" id="cd00190">
    <property type="entry name" value="Tryp_SPc"/>
    <property type="match status" value="1"/>
</dbReference>
<dbReference type="SMART" id="SM00020">
    <property type="entry name" value="Tryp_SPc"/>
    <property type="match status" value="1"/>
</dbReference>
<feature type="compositionally biased region" description="Polar residues" evidence="8">
    <location>
        <begin position="114"/>
        <end position="124"/>
    </location>
</feature>
<evidence type="ECO:0000256" key="6">
    <source>
        <dbReference type="ARBA" id="ARBA00023157"/>
    </source>
</evidence>
<keyword evidence="4 7" id="KW-0378">Hydrolase</keyword>
<evidence type="ECO:0000256" key="9">
    <source>
        <dbReference type="SAM" id="SignalP"/>
    </source>
</evidence>
<evidence type="ECO:0000313" key="11">
    <source>
        <dbReference type="Proteomes" id="UP000504635"/>
    </source>
</evidence>
<keyword evidence="6" id="KW-1015">Disulfide bond</keyword>
<dbReference type="PROSITE" id="PS50240">
    <property type="entry name" value="TRYPSIN_DOM"/>
    <property type="match status" value="1"/>
</dbReference>
<dbReference type="InterPro" id="IPR018114">
    <property type="entry name" value="TRYPSIN_HIS"/>
</dbReference>
<dbReference type="PROSITE" id="PS00135">
    <property type="entry name" value="TRYPSIN_SER"/>
    <property type="match status" value="1"/>
</dbReference>
<sequence>MSLERKVTYSTNMKSKCSPIVKVFLVFLIITTCQCQEVDERCEIKATGESGTCKLSFNCPRAEEQAKKGIAPTLCGFYQLTTPVVCCENTITPEPNDNSFLNNDEFIFPEDPPSRNQGNSGSNHNSRKSEQKCNEYSKYITGVVEVIPLVTHTEAISINVTKCWDNSSPLIVGGMPAYKGEFPFMALIGFISEDGDLNWRCGGTIVSDRWIVTAAHCTYSRDEGEPRKIRLGELDYTKEDPDRVDYDVDRIISHPQYKYPEKYNDVALISTNRKIRFTRYIRPACLYTKPSIEQSVAIATGWGRTDYVGENSNKLMKVSLNIYPVSECNRVFKSDKTQLPRGILRSMLCVGELKGGKDTCLGDSGGPLVITDKQNWCKFYIIGVTSFGKLCAQANTPAVYTKISEYVSWIEQTIW</sequence>
<dbReference type="SUPFAM" id="SSF50494">
    <property type="entry name" value="Trypsin-like serine proteases"/>
    <property type="match status" value="1"/>
</dbReference>
<dbReference type="RefSeq" id="XP_030756012.1">
    <property type="nucleotide sequence ID" value="XM_030900152.1"/>
</dbReference>
<evidence type="ECO:0000256" key="4">
    <source>
        <dbReference type="ARBA" id="ARBA00022801"/>
    </source>
</evidence>
<dbReference type="GO" id="GO:0005615">
    <property type="term" value="C:extracellular space"/>
    <property type="evidence" value="ECO:0007669"/>
    <property type="project" value="TreeGrafter"/>
</dbReference>
<dbReference type="InterPro" id="IPR033116">
    <property type="entry name" value="TRYPSIN_SER"/>
</dbReference>
<keyword evidence="3 7" id="KW-0645">Protease</keyword>
<dbReference type="KEGG" id="soy:115882231"/>
<name>A0A6J2XY51_SITOR</name>
<dbReference type="RefSeq" id="XP_030756011.1">
    <property type="nucleotide sequence ID" value="XM_030900151.1"/>
</dbReference>
<dbReference type="GO" id="GO:0004252">
    <property type="term" value="F:serine-type endopeptidase activity"/>
    <property type="evidence" value="ECO:0007669"/>
    <property type="project" value="InterPro"/>
</dbReference>
<feature type="region of interest" description="Disordered" evidence="8">
    <location>
        <begin position="111"/>
        <end position="130"/>
    </location>
</feature>
<dbReference type="InterPro" id="IPR009003">
    <property type="entry name" value="Peptidase_S1_PA"/>
</dbReference>
<dbReference type="OrthoDB" id="6339452at2759"/>
<feature type="signal peptide" evidence="9">
    <location>
        <begin position="1"/>
        <end position="35"/>
    </location>
</feature>
<evidence type="ECO:0000256" key="8">
    <source>
        <dbReference type="SAM" id="MobiDB-lite"/>
    </source>
</evidence>
<dbReference type="GO" id="GO:0006508">
    <property type="term" value="P:proteolysis"/>
    <property type="evidence" value="ECO:0007669"/>
    <property type="project" value="UniProtKB-KW"/>
</dbReference>
<evidence type="ECO:0000313" key="12">
    <source>
        <dbReference type="RefSeq" id="XP_030756011.1"/>
    </source>
</evidence>
<dbReference type="PANTHER" id="PTHR24264">
    <property type="entry name" value="TRYPSIN-RELATED"/>
    <property type="match status" value="1"/>
</dbReference>
<feature type="domain" description="Peptidase S1" evidence="10">
    <location>
        <begin position="171"/>
        <end position="415"/>
    </location>
</feature>
<dbReference type="PRINTS" id="PR00722">
    <property type="entry name" value="CHYMOTRYPSIN"/>
</dbReference>
<evidence type="ECO:0000313" key="13">
    <source>
        <dbReference type="RefSeq" id="XP_030756012.1"/>
    </source>
</evidence>
<dbReference type="PROSITE" id="PS00134">
    <property type="entry name" value="TRYPSIN_HIS"/>
    <property type="match status" value="1"/>
</dbReference>
<dbReference type="FunFam" id="2.40.10.10:FF:000015">
    <property type="entry name" value="Atrial natriuretic peptide-converting enzyme"/>
    <property type="match status" value="1"/>
</dbReference>
<evidence type="ECO:0000256" key="5">
    <source>
        <dbReference type="ARBA" id="ARBA00022825"/>
    </source>
</evidence>
<dbReference type="Proteomes" id="UP000504635">
    <property type="component" value="Unplaced"/>
</dbReference>
<dbReference type="GeneID" id="115882231"/>